<feature type="signal peptide" evidence="12">
    <location>
        <begin position="1"/>
        <end position="37"/>
    </location>
</feature>
<keyword evidence="3 10" id="KW-0813">Transport</keyword>
<feature type="domain" description="TonB-dependent receptor-like beta-barrel" evidence="13">
    <location>
        <begin position="284"/>
        <end position="684"/>
    </location>
</feature>
<dbReference type="CDD" id="cd01347">
    <property type="entry name" value="ligand_gated_channel"/>
    <property type="match status" value="1"/>
</dbReference>
<evidence type="ECO:0000313" key="16">
    <source>
        <dbReference type="Proteomes" id="UP000613113"/>
    </source>
</evidence>
<dbReference type="PANTHER" id="PTHR32552:SF74">
    <property type="entry name" value="HYDROXAMATE SIDEROPHORE RECEPTOR FHUE"/>
    <property type="match status" value="1"/>
</dbReference>
<reference evidence="15 16" key="1">
    <citation type="submission" date="2020-08" db="EMBL/GenBank/DDBJ databases">
        <title>Novel species isolated from subtropical streams in China.</title>
        <authorList>
            <person name="Lu H."/>
        </authorList>
    </citation>
    <scope>NUCLEOTIDE SEQUENCE [LARGE SCALE GENOMIC DNA]</scope>
    <source>
        <strain evidence="15 16">FT31W</strain>
    </source>
</reference>
<evidence type="ECO:0000256" key="7">
    <source>
        <dbReference type="ARBA" id="ARBA00023136"/>
    </source>
</evidence>
<feature type="chain" id="PRO_5046895444" evidence="12">
    <location>
        <begin position="38"/>
        <end position="714"/>
    </location>
</feature>
<evidence type="ECO:0000256" key="4">
    <source>
        <dbReference type="ARBA" id="ARBA00022452"/>
    </source>
</evidence>
<evidence type="ECO:0000256" key="11">
    <source>
        <dbReference type="RuleBase" id="RU003357"/>
    </source>
</evidence>
<evidence type="ECO:0000256" key="9">
    <source>
        <dbReference type="ARBA" id="ARBA00023237"/>
    </source>
</evidence>
<dbReference type="PROSITE" id="PS52016">
    <property type="entry name" value="TONB_DEPENDENT_REC_3"/>
    <property type="match status" value="1"/>
</dbReference>
<dbReference type="InterPro" id="IPR012910">
    <property type="entry name" value="Plug_dom"/>
</dbReference>
<dbReference type="InterPro" id="IPR000531">
    <property type="entry name" value="Beta-barrel_TonB"/>
</dbReference>
<gene>
    <name evidence="15" type="ORF">H8K27_00725</name>
</gene>
<evidence type="ECO:0000256" key="10">
    <source>
        <dbReference type="PROSITE-ProRule" id="PRU01360"/>
    </source>
</evidence>
<keyword evidence="4 10" id="KW-1134">Transmembrane beta strand</keyword>
<dbReference type="InterPro" id="IPR010105">
    <property type="entry name" value="TonB_sidphr_rcpt"/>
</dbReference>
<dbReference type="EMBL" id="JACOGC010000001">
    <property type="protein sequence ID" value="MBC3883645.1"/>
    <property type="molecule type" value="Genomic_DNA"/>
</dbReference>
<evidence type="ECO:0000259" key="14">
    <source>
        <dbReference type="Pfam" id="PF07715"/>
    </source>
</evidence>
<organism evidence="15 16">
    <name type="scientific">Undibacterium griseum</name>
    <dbReference type="NCBI Taxonomy" id="2762295"/>
    <lineage>
        <taxon>Bacteria</taxon>
        <taxon>Pseudomonadati</taxon>
        <taxon>Pseudomonadota</taxon>
        <taxon>Betaproteobacteria</taxon>
        <taxon>Burkholderiales</taxon>
        <taxon>Oxalobacteraceae</taxon>
        <taxon>Undibacterium</taxon>
    </lineage>
</organism>
<evidence type="ECO:0000259" key="13">
    <source>
        <dbReference type="Pfam" id="PF00593"/>
    </source>
</evidence>
<evidence type="ECO:0000256" key="5">
    <source>
        <dbReference type="ARBA" id="ARBA00022692"/>
    </source>
</evidence>
<dbReference type="NCBIfam" id="TIGR01783">
    <property type="entry name" value="TonB-siderophor"/>
    <property type="match status" value="1"/>
</dbReference>
<dbReference type="Gene3D" id="2.170.130.10">
    <property type="entry name" value="TonB-dependent receptor, plug domain"/>
    <property type="match status" value="1"/>
</dbReference>
<dbReference type="InterPro" id="IPR036942">
    <property type="entry name" value="Beta-barrel_TonB_sf"/>
</dbReference>
<keyword evidence="8 15" id="KW-0675">Receptor</keyword>
<comment type="subcellular location">
    <subcellularLocation>
        <location evidence="1 10">Cell outer membrane</location>
        <topology evidence="1 10">Multi-pass membrane protein</topology>
    </subcellularLocation>
</comment>
<evidence type="ECO:0000256" key="6">
    <source>
        <dbReference type="ARBA" id="ARBA00023077"/>
    </source>
</evidence>
<sequence>MKFTYHGMRQARIPSGLHGRLLLPCLLGMGSWSAASATTVTSMDAASPVEVVITGATQKTGSYAERNSGSATRLDLSLRETPQSVSVLTRERLDDFHLSSVNEALAGTTGVTVEKVESDRIYYTARGYDITNFQYDGLGIPFVFGNVYGDLDTALYGRIDIVRGANGLMSPTGNPSATVNFIRKRPTNALRASAALTLGSWNTRRIDADISSSLNDSNTVAGRVVLAHQEGDSYLSRYQPSKDVAYGVLEFRPDAQNRISIGNVYQRSAGKGGMWGALPLYFSDGSPVNFDVSASTSAGWSRWVTDTQQTFIDYTHDFSGDWQTRFAYSDNTVSTDGRLLYVYGTPDRRSGSGLFSYPSLYDAHNHQQLLDWTISGNFMLAGRRHDLAAGVSWSRSVLDDLSHYGRGIGTPMPLQTVLDGSYPMPAFDTSTDGSHYLDKRQTLYAVSRFNLRDDLKWLLGWNTTHAESNGMAYGVSQNKSATRSTPYTGLVYDLTPHWSAYASYTGIFTPQNQTDISGRMLAPLLGKAGEAGIKGELLDKRLQVSAAVFSIRQDNAAEQAGMIANRTYYRGIDTLSRGVELELNGQLSSNLQLSAGYTWMQLENPDGSEAKTYLPRQLIRAAASYRVSAVPGLRVGAGINWQSAIWRDQGGGVVTRQSSYARVDAMLHYDLDERTSLTFNLSNLGNQKYLTSLYWSQAYYGAPRHASVTLNWRY</sequence>
<keyword evidence="16" id="KW-1185">Reference proteome</keyword>
<dbReference type="Proteomes" id="UP000613113">
    <property type="component" value="Unassembled WGS sequence"/>
</dbReference>
<dbReference type="InterPro" id="IPR039426">
    <property type="entry name" value="TonB-dep_rcpt-like"/>
</dbReference>
<comment type="similarity">
    <text evidence="2 10 11">Belongs to the TonB-dependent receptor family.</text>
</comment>
<dbReference type="InterPro" id="IPR037066">
    <property type="entry name" value="Plug_dom_sf"/>
</dbReference>
<evidence type="ECO:0000256" key="8">
    <source>
        <dbReference type="ARBA" id="ARBA00023170"/>
    </source>
</evidence>
<evidence type="ECO:0000256" key="2">
    <source>
        <dbReference type="ARBA" id="ARBA00009810"/>
    </source>
</evidence>
<evidence type="ECO:0000256" key="1">
    <source>
        <dbReference type="ARBA" id="ARBA00004571"/>
    </source>
</evidence>
<comment type="caution">
    <text evidence="15">The sequence shown here is derived from an EMBL/GenBank/DDBJ whole genome shotgun (WGS) entry which is preliminary data.</text>
</comment>
<dbReference type="Gene3D" id="2.40.170.20">
    <property type="entry name" value="TonB-dependent receptor, beta-barrel domain"/>
    <property type="match status" value="1"/>
</dbReference>
<dbReference type="Pfam" id="PF00593">
    <property type="entry name" value="TonB_dep_Rec_b-barrel"/>
    <property type="match status" value="1"/>
</dbReference>
<name>A0ABR6YIN6_9BURK</name>
<keyword evidence="5 10" id="KW-0812">Transmembrane</keyword>
<proteinExistence type="inferred from homology"/>
<keyword evidence="12" id="KW-0732">Signal</keyword>
<accession>A0ABR6YIN6</accession>
<evidence type="ECO:0000256" key="12">
    <source>
        <dbReference type="SAM" id="SignalP"/>
    </source>
</evidence>
<feature type="domain" description="TonB-dependent receptor plug" evidence="14">
    <location>
        <begin position="78"/>
        <end position="176"/>
    </location>
</feature>
<evidence type="ECO:0000313" key="15">
    <source>
        <dbReference type="EMBL" id="MBC3883645.1"/>
    </source>
</evidence>
<keyword evidence="9 10" id="KW-0998">Cell outer membrane</keyword>
<dbReference type="SUPFAM" id="SSF56935">
    <property type="entry name" value="Porins"/>
    <property type="match status" value="1"/>
</dbReference>
<keyword evidence="7 10" id="KW-0472">Membrane</keyword>
<protein>
    <submittedName>
        <fullName evidence="15">TonB-dependent siderophore receptor</fullName>
    </submittedName>
</protein>
<keyword evidence="6 11" id="KW-0798">TonB box</keyword>
<dbReference type="Pfam" id="PF07715">
    <property type="entry name" value="Plug"/>
    <property type="match status" value="1"/>
</dbReference>
<dbReference type="RefSeq" id="WP_186861327.1">
    <property type="nucleotide sequence ID" value="NZ_JACOGC010000001.1"/>
</dbReference>
<dbReference type="PANTHER" id="PTHR32552">
    <property type="entry name" value="FERRICHROME IRON RECEPTOR-RELATED"/>
    <property type="match status" value="1"/>
</dbReference>
<evidence type="ECO:0000256" key="3">
    <source>
        <dbReference type="ARBA" id="ARBA00022448"/>
    </source>
</evidence>